<dbReference type="InterPro" id="IPR013087">
    <property type="entry name" value="Znf_C2H2_type"/>
</dbReference>
<name>A0A1L9RNM5_ASPWE</name>
<dbReference type="RefSeq" id="XP_040690168.1">
    <property type="nucleotide sequence ID" value="XM_040835401.1"/>
</dbReference>
<accession>A0A1L9RNM5</accession>
<proteinExistence type="predicted"/>
<dbReference type="InterPro" id="IPR059009">
    <property type="entry name" value="Znf_C2H2_17_1st"/>
</dbReference>
<evidence type="ECO:0000313" key="3">
    <source>
        <dbReference type="EMBL" id="OJJ36492.1"/>
    </source>
</evidence>
<feature type="compositionally biased region" description="Polar residues" evidence="1">
    <location>
        <begin position="295"/>
        <end position="305"/>
    </location>
</feature>
<dbReference type="AlphaFoldDB" id="A0A1L9RNM5"/>
<dbReference type="InterPro" id="IPR059095">
    <property type="entry name" value="Znf_C2H2_17_2nd"/>
</dbReference>
<sequence>MSSQIKNDPERVISLSQSALQNVDQTSQPRHTPLVHDISNLTSRALQDDDMSSQDNFSLCSSSHNGHGTPNDMKPWVLNDADALENAMSNKPESPEVQMLSFSFSQQLLPSTVGPSEVMYHTDFPSVQDMNDHNDLDFSHAQDFHHYSAFVDFAAFENDACAQPGTQSCTPDDAHSIGHSSHTDDSQFAWNSMMDNRNYQGSALDQLQSNIFRTVPVSPPLTEASNDVSVTSSCSNSGYPSFMSHDDAMLKDVTTPIGNQSINLGDPLFPLTPPLSEQDPNRTIRASKHSRRPALQTTPPQSQVKPDQEFFPPLPVREPLRQRSKESSELRNPRDHPYYSLPTNSDGKYYCPFAHGDKPCNHPPTTQKCAYHKYLDSHLKPYRCKVPACMDAQLQFSSNACLFRHEREAHGFHGHGDNPHLCLFDGCDRSVPGYGFPRRWNLYDHMRRVHDYASSERPSSPENSPSTAQASKRKETAGRKRRVTGTSGAQTMKRTRSTQAQVNPLKAAHHASAHHGQRLQNAERNYYNCRSRLLEELTSLTPQDSPKHEKVNASLQELMTLGLNYRHIEASQTAAQMANGLPA</sequence>
<feature type="compositionally biased region" description="Low complexity" evidence="1">
    <location>
        <begin position="455"/>
        <end position="466"/>
    </location>
</feature>
<feature type="compositionally biased region" description="Basic residues" evidence="1">
    <location>
        <begin position="507"/>
        <end position="517"/>
    </location>
</feature>
<dbReference type="GeneID" id="63751249"/>
<feature type="region of interest" description="Disordered" evidence="1">
    <location>
        <begin position="452"/>
        <end position="520"/>
    </location>
</feature>
<feature type="compositionally biased region" description="Polar residues" evidence="1">
    <location>
        <begin position="484"/>
        <end position="502"/>
    </location>
</feature>
<dbReference type="SMART" id="SM00355">
    <property type="entry name" value="ZnF_C2H2"/>
    <property type="match status" value="2"/>
</dbReference>
<evidence type="ECO:0000256" key="1">
    <source>
        <dbReference type="SAM" id="MobiDB-lite"/>
    </source>
</evidence>
<dbReference type="STRING" id="1073089.A0A1L9RNM5"/>
<dbReference type="Gene3D" id="3.30.160.60">
    <property type="entry name" value="Classic Zinc Finger"/>
    <property type="match status" value="1"/>
</dbReference>
<evidence type="ECO:0000313" key="4">
    <source>
        <dbReference type="Proteomes" id="UP000184383"/>
    </source>
</evidence>
<feature type="domain" description="C2H2-type" evidence="2">
    <location>
        <begin position="382"/>
        <end position="410"/>
    </location>
</feature>
<evidence type="ECO:0000259" key="2">
    <source>
        <dbReference type="SMART" id="SM00355"/>
    </source>
</evidence>
<keyword evidence="4" id="KW-1185">Reference proteome</keyword>
<feature type="domain" description="C2H2-type" evidence="2">
    <location>
        <begin position="420"/>
        <end position="450"/>
    </location>
</feature>
<dbReference type="Pfam" id="PF26176">
    <property type="entry name" value="zf_C2H2_17_2"/>
    <property type="match status" value="1"/>
</dbReference>
<dbReference type="Proteomes" id="UP000184383">
    <property type="component" value="Unassembled WGS sequence"/>
</dbReference>
<protein>
    <recommendedName>
        <fullName evidence="2">C2H2-type domain-containing protein</fullName>
    </recommendedName>
</protein>
<reference evidence="4" key="1">
    <citation type="journal article" date="2017" name="Genome Biol.">
        <title>Comparative genomics reveals high biological diversity and specific adaptations in the industrially and medically important fungal genus Aspergillus.</title>
        <authorList>
            <person name="de Vries R.P."/>
            <person name="Riley R."/>
            <person name="Wiebenga A."/>
            <person name="Aguilar-Osorio G."/>
            <person name="Amillis S."/>
            <person name="Uchima C.A."/>
            <person name="Anderluh G."/>
            <person name="Asadollahi M."/>
            <person name="Askin M."/>
            <person name="Barry K."/>
            <person name="Battaglia E."/>
            <person name="Bayram O."/>
            <person name="Benocci T."/>
            <person name="Braus-Stromeyer S.A."/>
            <person name="Caldana C."/>
            <person name="Canovas D."/>
            <person name="Cerqueira G.C."/>
            <person name="Chen F."/>
            <person name="Chen W."/>
            <person name="Choi C."/>
            <person name="Clum A."/>
            <person name="Dos Santos R.A."/>
            <person name="Damasio A.R."/>
            <person name="Diallinas G."/>
            <person name="Emri T."/>
            <person name="Fekete E."/>
            <person name="Flipphi M."/>
            <person name="Freyberg S."/>
            <person name="Gallo A."/>
            <person name="Gournas C."/>
            <person name="Habgood R."/>
            <person name="Hainaut M."/>
            <person name="Harispe M.L."/>
            <person name="Henrissat B."/>
            <person name="Hilden K.S."/>
            <person name="Hope R."/>
            <person name="Hossain A."/>
            <person name="Karabika E."/>
            <person name="Karaffa L."/>
            <person name="Karanyi Z."/>
            <person name="Krasevec N."/>
            <person name="Kuo A."/>
            <person name="Kusch H."/>
            <person name="LaButti K."/>
            <person name="Lagendijk E.L."/>
            <person name="Lapidus A."/>
            <person name="Levasseur A."/>
            <person name="Lindquist E."/>
            <person name="Lipzen A."/>
            <person name="Logrieco A.F."/>
            <person name="MacCabe A."/>
            <person name="Maekelae M.R."/>
            <person name="Malavazi I."/>
            <person name="Melin P."/>
            <person name="Meyer V."/>
            <person name="Mielnichuk N."/>
            <person name="Miskei M."/>
            <person name="Molnar A.P."/>
            <person name="Mule G."/>
            <person name="Ngan C.Y."/>
            <person name="Orejas M."/>
            <person name="Orosz E."/>
            <person name="Ouedraogo J.P."/>
            <person name="Overkamp K.M."/>
            <person name="Park H.-S."/>
            <person name="Perrone G."/>
            <person name="Piumi F."/>
            <person name="Punt P.J."/>
            <person name="Ram A.F."/>
            <person name="Ramon A."/>
            <person name="Rauscher S."/>
            <person name="Record E."/>
            <person name="Riano-Pachon D.M."/>
            <person name="Robert V."/>
            <person name="Roehrig J."/>
            <person name="Ruller R."/>
            <person name="Salamov A."/>
            <person name="Salih N.S."/>
            <person name="Samson R.A."/>
            <person name="Sandor E."/>
            <person name="Sanguinetti M."/>
            <person name="Schuetze T."/>
            <person name="Sepcic K."/>
            <person name="Shelest E."/>
            <person name="Sherlock G."/>
            <person name="Sophianopoulou V."/>
            <person name="Squina F.M."/>
            <person name="Sun H."/>
            <person name="Susca A."/>
            <person name="Todd R.B."/>
            <person name="Tsang A."/>
            <person name="Unkles S.E."/>
            <person name="van de Wiele N."/>
            <person name="van Rossen-Uffink D."/>
            <person name="Oliveira J.V."/>
            <person name="Vesth T.C."/>
            <person name="Visser J."/>
            <person name="Yu J.-H."/>
            <person name="Zhou M."/>
            <person name="Andersen M.R."/>
            <person name="Archer D.B."/>
            <person name="Baker S.E."/>
            <person name="Benoit I."/>
            <person name="Brakhage A.A."/>
            <person name="Braus G.H."/>
            <person name="Fischer R."/>
            <person name="Frisvad J.C."/>
            <person name="Goldman G.H."/>
            <person name="Houbraken J."/>
            <person name="Oakley B."/>
            <person name="Pocsi I."/>
            <person name="Scazzocchio C."/>
            <person name="Seiboth B."/>
            <person name="vanKuyk P.A."/>
            <person name="Wortman J."/>
            <person name="Dyer P.S."/>
            <person name="Grigoriev I.V."/>
        </authorList>
    </citation>
    <scope>NUCLEOTIDE SEQUENCE [LARGE SCALE GENOMIC DNA]</scope>
    <source>
        <strain evidence="4">DTO 134E9</strain>
    </source>
</reference>
<dbReference type="OrthoDB" id="5062908at2759"/>
<feature type="region of interest" description="Disordered" evidence="1">
    <location>
        <begin position="264"/>
        <end position="339"/>
    </location>
</feature>
<dbReference type="Pfam" id="PF26177">
    <property type="entry name" value="zf_C2H2_17_1st"/>
    <property type="match status" value="1"/>
</dbReference>
<gene>
    <name evidence="3" type="ORF">ASPWEDRAFT_407854</name>
</gene>
<dbReference type="EMBL" id="KV878211">
    <property type="protein sequence ID" value="OJJ36492.1"/>
    <property type="molecule type" value="Genomic_DNA"/>
</dbReference>
<feature type="compositionally biased region" description="Basic and acidic residues" evidence="1">
    <location>
        <begin position="318"/>
        <end position="337"/>
    </location>
</feature>
<dbReference type="VEuPathDB" id="FungiDB:ASPWEDRAFT_407854"/>
<organism evidence="3 4">
    <name type="scientific">Aspergillus wentii DTO 134E9</name>
    <dbReference type="NCBI Taxonomy" id="1073089"/>
    <lineage>
        <taxon>Eukaryota</taxon>
        <taxon>Fungi</taxon>
        <taxon>Dikarya</taxon>
        <taxon>Ascomycota</taxon>
        <taxon>Pezizomycotina</taxon>
        <taxon>Eurotiomycetes</taxon>
        <taxon>Eurotiomycetidae</taxon>
        <taxon>Eurotiales</taxon>
        <taxon>Aspergillaceae</taxon>
        <taxon>Aspergillus</taxon>
        <taxon>Aspergillus subgen. Cremei</taxon>
    </lineage>
</organism>